<evidence type="ECO:0000256" key="1">
    <source>
        <dbReference type="SAM" id="MobiDB-lite"/>
    </source>
</evidence>
<evidence type="ECO:0000313" key="4">
    <source>
        <dbReference type="Proteomes" id="UP000001542"/>
    </source>
</evidence>
<accession>A2FW18</accession>
<evidence type="ECO:0000256" key="2">
    <source>
        <dbReference type="SAM" id="Phobius"/>
    </source>
</evidence>
<reference evidence="3" key="2">
    <citation type="journal article" date="2007" name="Science">
        <title>Draft genome sequence of the sexually transmitted pathogen Trichomonas vaginalis.</title>
        <authorList>
            <person name="Carlton J.M."/>
            <person name="Hirt R.P."/>
            <person name="Silva J.C."/>
            <person name="Delcher A.L."/>
            <person name="Schatz M."/>
            <person name="Zhao Q."/>
            <person name="Wortman J.R."/>
            <person name="Bidwell S.L."/>
            <person name="Alsmark U.C.M."/>
            <person name="Besteiro S."/>
            <person name="Sicheritz-Ponten T."/>
            <person name="Noel C.J."/>
            <person name="Dacks J.B."/>
            <person name="Foster P.G."/>
            <person name="Simillion C."/>
            <person name="Van de Peer Y."/>
            <person name="Miranda-Saavedra D."/>
            <person name="Barton G.J."/>
            <person name="Westrop G.D."/>
            <person name="Mueller S."/>
            <person name="Dessi D."/>
            <person name="Fiori P.L."/>
            <person name="Ren Q."/>
            <person name="Paulsen I."/>
            <person name="Zhang H."/>
            <person name="Bastida-Corcuera F.D."/>
            <person name="Simoes-Barbosa A."/>
            <person name="Brown M.T."/>
            <person name="Hayes R.D."/>
            <person name="Mukherjee M."/>
            <person name="Okumura C.Y."/>
            <person name="Schneider R."/>
            <person name="Smith A.J."/>
            <person name="Vanacova S."/>
            <person name="Villalvazo M."/>
            <person name="Haas B.J."/>
            <person name="Pertea M."/>
            <person name="Feldblyum T.V."/>
            <person name="Utterback T.R."/>
            <person name="Shu C.L."/>
            <person name="Osoegawa K."/>
            <person name="de Jong P.J."/>
            <person name="Hrdy I."/>
            <person name="Horvathova L."/>
            <person name="Zubacova Z."/>
            <person name="Dolezal P."/>
            <person name="Malik S.B."/>
            <person name="Logsdon J.M. Jr."/>
            <person name="Henze K."/>
            <person name="Gupta A."/>
            <person name="Wang C.C."/>
            <person name="Dunne R.L."/>
            <person name="Upcroft J.A."/>
            <person name="Upcroft P."/>
            <person name="White O."/>
            <person name="Salzberg S.L."/>
            <person name="Tang P."/>
            <person name="Chiu C.-H."/>
            <person name="Lee Y.-S."/>
            <person name="Embley T.M."/>
            <person name="Coombs G.H."/>
            <person name="Mottram J.C."/>
            <person name="Tachezy J."/>
            <person name="Fraser-Liggett C.M."/>
            <person name="Johnson P.J."/>
        </authorList>
    </citation>
    <scope>NUCLEOTIDE SEQUENCE [LARGE SCALE GENOMIC DNA]</scope>
    <source>
        <strain evidence="3">G3</strain>
    </source>
</reference>
<proteinExistence type="predicted"/>
<dbReference type="InParanoid" id="A2FW18"/>
<dbReference type="Proteomes" id="UP000001542">
    <property type="component" value="Unassembled WGS sequence"/>
</dbReference>
<gene>
    <name evidence="3" type="ORF">TVAG_376730</name>
</gene>
<dbReference type="EMBL" id="DS114075">
    <property type="protein sequence ID" value="EAX90889.1"/>
    <property type="molecule type" value="Genomic_DNA"/>
</dbReference>
<dbReference type="KEGG" id="tva:4748582"/>
<feature type="compositionally biased region" description="Polar residues" evidence="1">
    <location>
        <begin position="62"/>
        <end position="74"/>
    </location>
</feature>
<sequence length="125" mass="14122">MSVLTTPVKKKESEYCISSTAFKSPPTSIIKSTSRPNTPEWITNSEHYAPILSSPVPHSRMESIQQPSSRNNSNKSKLIKFLTNPLFTLVLIILALVIADYRPEFTILVFLAIILFMFSMKSFLL</sequence>
<dbReference type="RefSeq" id="XP_001303819.1">
    <property type="nucleotide sequence ID" value="XM_001303818.1"/>
</dbReference>
<feature type="transmembrane region" description="Helical" evidence="2">
    <location>
        <begin position="78"/>
        <end position="99"/>
    </location>
</feature>
<dbReference type="AlphaFoldDB" id="A2FW18"/>
<evidence type="ECO:0000313" key="3">
    <source>
        <dbReference type="EMBL" id="EAX90889.1"/>
    </source>
</evidence>
<keyword evidence="2" id="KW-1133">Transmembrane helix</keyword>
<keyword evidence="4" id="KW-1185">Reference proteome</keyword>
<protein>
    <submittedName>
        <fullName evidence="3">Uncharacterized protein</fullName>
    </submittedName>
</protein>
<reference evidence="3" key="1">
    <citation type="submission" date="2006-10" db="EMBL/GenBank/DDBJ databases">
        <authorList>
            <person name="Amadeo P."/>
            <person name="Zhao Q."/>
            <person name="Wortman J."/>
            <person name="Fraser-Liggett C."/>
            <person name="Carlton J."/>
        </authorList>
    </citation>
    <scope>NUCLEOTIDE SEQUENCE</scope>
    <source>
        <strain evidence="3">G3</strain>
    </source>
</reference>
<dbReference type="VEuPathDB" id="TrichDB:TVAG_376730"/>
<feature type="transmembrane region" description="Helical" evidence="2">
    <location>
        <begin position="105"/>
        <end position="124"/>
    </location>
</feature>
<dbReference type="VEuPathDB" id="TrichDB:TVAGG3_0623350"/>
<feature type="region of interest" description="Disordered" evidence="1">
    <location>
        <begin position="53"/>
        <end position="74"/>
    </location>
</feature>
<name>A2FW18_TRIV3</name>
<keyword evidence="2" id="KW-0812">Transmembrane</keyword>
<organism evidence="3 4">
    <name type="scientific">Trichomonas vaginalis (strain ATCC PRA-98 / G3)</name>
    <dbReference type="NCBI Taxonomy" id="412133"/>
    <lineage>
        <taxon>Eukaryota</taxon>
        <taxon>Metamonada</taxon>
        <taxon>Parabasalia</taxon>
        <taxon>Trichomonadida</taxon>
        <taxon>Trichomonadidae</taxon>
        <taxon>Trichomonas</taxon>
    </lineage>
</organism>
<keyword evidence="2" id="KW-0472">Membrane</keyword>